<keyword evidence="3" id="KW-1185">Reference proteome</keyword>
<dbReference type="Proteomes" id="UP001497482">
    <property type="component" value="Chromosome 2"/>
</dbReference>
<evidence type="ECO:0000313" key="3">
    <source>
        <dbReference type="Proteomes" id="UP001497482"/>
    </source>
</evidence>
<proteinExistence type="predicted"/>
<accession>A0AAV2KSH2</accession>
<dbReference type="EMBL" id="OZ035824">
    <property type="protein sequence ID" value="CAL1592544.1"/>
    <property type="molecule type" value="Genomic_DNA"/>
</dbReference>
<evidence type="ECO:0000256" key="1">
    <source>
        <dbReference type="SAM" id="MobiDB-lite"/>
    </source>
</evidence>
<gene>
    <name evidence="2" type="ORF">KC01_LOCUS21787</name>
</gene>
<organism evidence="2 3">
    <name type="scientific">Knipowitschia caucasica</name>
    <name type="common">Caucasian dwarf goby</name>
    <name type="synonym">Pomatoschistus caucasicus</name>
    <dbReference type="NCBI Taxonomy" id="637954"/>
    <lineage>
        <taxon>Eukaryota</taxon>
        <taxon>Metazoa</taxon>
        <taxon>Chordata</taxon>
        <taxon>Craniata</taxon>
        <taxon>Vertebrata</taxon>
        <taxon>Euteleostomi</taxon>
        <taxon>Actinopterygii</taxon>
        <taxon>Neopterygii</taxon>
        <taxon>Teleostei</taxon>
        <taxon>Neoteleostei</taxon>
        <taxon>Acanthomorphata</taxon>
        <taxon>Gobiaria</taxon>
        <taxon>Gobiiformes</taxon>
        <taxon>Gobioidei</taxon>
        <taxon>Gobiidae</taxon>
        <taxon>Gobiinae</taxon>
        <taxon>Knipowitschia</taxon>
    </lineage>
</organism>
<dbReference type="AlphaFoldDB" id="A0AAV2KSH2"/>
<reference evidence="2 3" key="1">
    <citation type="submission" date="2024-04" db="EMBL/GenBank/DDBJ databases">
        <authorList>
            <person name="Waldvogel A.-M."/>
            <person name="Schoenle A."/>
        </authorList>
    </citation>
    <scope>NUCLEOTIDE SEQUENCE [LARGE SCALE GENOMIC DNA]</scope>
</reference>
<feature type="region of interest" description="Disordered" evidence="1">
    <location>
        <begin position="61"/>
        <end position="97"/>
    </location>
</feature>
<protein>
    <submittedName>
        <fullName evidence="2">Uncharacterized protein</fullName>
    </submittedName>
</protein>
<evidence type="ECO:0000313" key="2">
    <source>
        <dbReference type="EMBL" id="CAL1592544.1"/>
    </source>
</evidence>
<name>A0AAV2KSH2_KNICA</name>
<sequence>MGNVENSRVHHRPALCKDGLRDSLSSLIKASSGAADSGPNPCNLHTLRGNGPKGPVQSLGNLAASPTGRLGWRRRGGAGGGVTSMTRQDIAGSGGGDLKRFLEFTGHS</sequence>